<organism evidence="2 3">
    <name type="scientific">Sulfidibacter corallicola</name>
    <dbReference type="NCBI Taxonomy" id="2818388"/>
    <lineage>
        <taxon>Bacteria</taxon>
        <taxon>Pseudomonadati</taxon>
        <taxon>Acidobacteriota</taxon>
        <taxon>Holophagae</taxon>
        <taxon>Acanthopleuribacterales</taxon>
        <taxon>Acanthopleuribacteraceae</taxon>
        <taxon>Sulfidibacter</taxon>
    </lineage>
</organism>
<dbReference type="Proteomes" id="UP000663929">
    <property type="component" value="Chromosome"/>
</dbReference>
<dbReference type="AlphaFoldDB" id="A0A8A4TI49"/>
<accession>A0A8A4TI49</accession>
<evidence type="ECO:0000313" key="3">
    <source>
        <dbReference type="Proteomes" id="UP000663929"/>
    </source>
</evidence>
<gene>
    <name evidence="2" type="ORF">J3U87_27215</name>
</gene>
<evidence type="ECO:0000256" key="1">
    <source>
        <dbReference type="SAM" id="MobiDB-lite"/>
    </source>
</evidence>
<proteinExistence type="predicted"/>
<name>A0A8A4TI49_SULCO</name>
<feature type="region of interest" description="Disordered" evidence="1">
    <location>
        <begin position="1"/>
        <end position="39"/>
    </location>
</feature>
<feature type="compositionally biased region" description="Basic and acidic residues" evidence="1">
    <location>
        <begin position="20"/>
        <end position="33"/>
    </location>
</feature>
<keyword evidence="3" id="KW-1185">Reference proteome</keyword>
<protein>
    <submittedName>
        <fullName evidence="2">Uncharacterized protein</fullName>
    </submittedName>
</protein>
<evidence type="ECO:0000313" key="2">
    <source>
        <dbReference type="EMBL" id="QTD49293.1"/>
    </source>
</evidence>
<reference evidence="2" key="1">
    <citation type="submission" date="2021-03" db="EMBL/GenBank/DDBJ databases">
        <title>Acanthopleuribacteraceae sp. M133.</title>
        <authorList>
            <person name="Wang G."/>
        </authorList>
    </citation>
    <scope>NUCLEOTIDE SEQUENCE</scope>
    <source>
        <strain evidence="2">M133</strain>
    </source>
</reference>
<dbReference type="RefSeq" id="WP_237378934.1">
    <property type="nucleotide sequence ID" value="NZ_CP071793.1"/>
</dbReference>
<dbReference type="EMBL" id="CP071793">
    <property type="protein sequence ID" value="QTD49293.1"/>
    <property type="molecule type" value="Genomic_DNA"/>
</dbReference>
<dbReference type="KEGG" id="scor:J3U87_27215"/>
<sequence length="57" mass="6437">MKRSGAFNLSWALPSPNLDQEDRHDVNQEKQGHDVSPNADPFLVSDVHAFLLNFSDE</sequence>